<evidence type="ECO:0000313" key="1">
    <source>
        <dbReference type="EMBL" id="KKK54508.1"/>
    </source>
</evidence>
<protein>
    <submittedName>
        <fullName evidence="1">Uncharacterized protein</fullName>
    </submittedName>
</protein>
<gene>
    <name evidence="1" type="ORF">LCGC14_3084000</name>
</gene>
<reference evidence="1" key="1">
    <citation type="journal article" date="2015" name="Nature">
        <title>Complex archaea that bridge the gap between prokaryotes and eukaryotes.</title>
        <authorList>
            <person name="Spang A."/>
            <person name="Saw J.H."/>
            <person name="Jorgensen S.L."/>
            <person name="Zaremba-Niedzwiedzka K."/>
            <person name="Martijn J."/>
            <person name="Lind A.E."/>
            <person name="van Eijk R."/>
            <person name="Schleper C."/>
            <person name="Guy L."/>
            <person name="Ettema T.J."/>
        </authorList>
    </citation>
    <scope>NUCLEOTIDE SEQUENCE</scope>
</reference>
<proteinExistence type="predicted"/>
<organism evidence="1">
    <name type="scientific">marine sediment metagenome</name>
    <dbReference type="NCBI Taxonomy" id="412755"/>
    <lineage>
        <taxon>unclassified sequences</taxon>
        <taxon>metagenomes</taxon>
        <taxon>ecological metagenomes</taxon>
    </lineage>
</organism>
<name>A0A0F8WDB8_9ZZZZ</name>
<dbReference type="AlphaFoldDB" id="A0A0F8WDB8"/>
<accession>A0A0F8WDB8</accession>
<sequence>MALKKKKTTEETIENADKEADAALAAAVEAKEGEAKAEPKVKLPKYKVTEVWHGSIGGSITTMAKGKIIDPHSYGGMPGIEMLKKSGLQLEKA</sequence>
<comment type="caution">
    <text evidence="1">The sequence shown here is derived from an EMBL/GenBank/DDBJ whole genome shotgun (WGS) entry which is preliminary data.</text>
</comment>
<dbReference type="EMBL" id="LAZR01065958">
    <property type="protein sequence ID" value="KKK54508.1"/>
    <property type="molecule type" value="Genomic_DNA"/>
</dbReference>